<organism evidence="4 5">
    <name type="scientific">Georgenia alba</name>
    <dbReference type="NCBI Taxonomy" id="2233858"/>
    <lineage>
        <taxon>Bacteria</taxon>
        <taxon>Bacillati</taxon>
        <taxon>Actinomycetota</taxon>
        <taxon>Actinomycetes</taxon>
        <taxon>Micrococcales</taxon>
        <taxon>Bogoriellaceae</taxon>
        <taxon>Georgenia</taxon>
    </lineage>
</organism>
<dbReference type="InterPro" id="IPR048329">
    <property type="entry name" value="PcRGLX_1st"/>
</dbReference>
<proteinExistence type="predicted"/>
<dbReference type="PANTHER" id="PTHR40081">
    <property type="entry name" value="CONCANAVALIN A-LIKE LECTIN/GLUCANASE"/>
    <property type="match status" value="1"/>
</dbReference>
<evidence type="ECO:0000259" key="3">
    <source>
        <dbReference type="Pfam" id="PF21346"/>
    </source>
</evidence>
<gene>
    <name evidence="4" type="ORF">ACFQQL_04365</name>
</gene>
<evidence type="ECO:0000259" key="2">
    <source>
        <dbReference type="Pfam" id="PF21345"/>
    </source>
</evidence>
<dbReference type="Pfam" id="PF19501">
    <property type="entry name" value="PcRGLX_1st"/>
    <property type="match status" value="1"/>
</dbReference>
<dbReference type="InterPro" id="IPR045793">
    <property type="entry name" value="PcRGLX/YetA-like"/>
</dbReference>
<dbReference type="Pfam" id="PF21345">
    <property type="entry name" value="PcRGLX_2nd"/>
    <property type="match status" value="1"/>
</dbReference>
<evidence type="ECO:0000313" key="4">
    <source>
        <dbReference type="EMBL" id="MFC7404334.1"/>
    </source>
</evidence>
<dbReference type="InterPro" id="IPR048330">
    <property type="entry name" value="PcRGLX/YetA_2nd"/>
</dbReference>
<name>A0ABW2Q4B1_9MICO</name>
<evidence type="ECO:0000259" key="1">
    <source>
        <dbReference type="Pfam" id="PF19501"/>
    </source>
</evidence>
<reference evidence="5" key="1">
    <citation type="journal article" date="2019" name="Int. J. Syst. Evol. Microbiol.">
        <title>The Global Catalogue of Microorganisms (GCM) 10K type strain sequencing project: providing services to taxonomists for standard genome sequencing and annotation.</title>
        <authorList>
            <consortium name="The Broad Institute Genomics Platform"/>
            <consortium name="The Broad Institute Genome Sequencing Center for Infectious Disease"/>
            <person name="Wu L."/>
            <person name="Ma J."/>
        </authorList>
    </citation>
    <scope>NUCLEOTIDE SEQUENCE [LARGE SCALE GENOMIC DNA]</scope>
    <source>
        <strain evidence="5">JCM 1490</strain>
    </source>
</reference>
<dbReference type="InterPro" id="IPR048331">
    <property type="entry name" value="PcRGLX/YetA_3rd"/>
</dbReference>
<dbReference type="Proteomes" id="UP001596455">
    <property type="component" value="Unassembled WGS sequence"/>
</dbReference>
<dbReference type="RefSeq" id="WP_382391624.1">
    <property type="nucleotide sequence ID" value="NZ_JBHTCQ010000001.1"/>
</dbReference>
<feature type="domain" description="PcRGLX/YetA-like central beta-sandwich" evidence="2">
    <location>
        <begin position="95"/>
        <end position="454"/>
    </location>
</feature>
<accession>A0ABW2Q4B1</accession>
<dbReference type="EMBL" id="JBHTCQ010000001">
    <property type="protein sequence ID" value="MFC7404334.1"/>
    <property type="molecule type" value="Genomic_DNA"/>
</dbReference>
<dbReference type="PANTHER" id="PTHR40081:SF1">
    <property type="entry name" value="TAT PATHWAY SIGNAL SEQUENCE DOMAIN PROTEIN"/>
    <property type="match status" value="1"/>
</dbReference>
<dbReference type="Pfam" id="PF21346">
    <property type="entry name" value="PcRGLX_3rd"/>
    <property type="match status" value="1"/>
</dbReference>
<protein>
    <submittedName>
        <fullName evidence="4">Tat pathway signal sequence domain protein</fullName>
    </submittedName>
</protein>
<comment type="caution">
    <text evidence="4">The sequence shown here is derived from an EMBL/GenBank/DDBJ whole genome shotgun (WGS) entry which is preliminary data.</text>
</comment>
<sequence>MPEPASVHWLEGTPAALNGGVTWGVPWPRGAVPAGTTFGLRSADGTDVPVQSWTTATWPDGSVKWSAHAAAPATPEASYDVVPGAAPATPSRVVRVLHDGDGVVVTTGPLRAVLPGPGEVLVASLEREGRTVAVSGRLVGELAGDPDVPGPRTPMTGVVETLDVEQDGPVRAVVLLTGRYRTAGADAGTGERRELLPFRVRLSFHAGSEQVRVAHSFVWDADPASTFLAGLGLRFDVPLRAATHDRHVRLAGSAGGFLTEAVRGLTGLRRDPGEAVRAAQVAGRPTPPTAGWDPAVADRLHLVPEWNDWTLAQLSADGYTLRKRTRPGHGWVTVPAGTRATGYAYLGDTAGGLEIGLRDFWKLHPTQIDVRGAASDAGSLTMWLYSPEARPMDLRFYHDGLGQDTYAEQLEGLEITYEDYEPGFGDARGIARTHELVLRAAEATPPHAELAARAAASALPPVLTVAPGRIHAARVFGPWAPVDRSTPARAEIEDRLDFLVDHYRRQVEQRRWYGFWDYGDVMHAYDGDRHSWRYDVGGYAWDNSELSPDLWLWLSYLRSGRPETFRLAEALTRHTGEVDVYHAGPWAGLGTRHNVQHWGCSAKQLRISTAAYRRYLYHLTADERVGDLLEELAHAEQTLLVLDPTRKVRSDVYAPDPSATAVGLGTDYSALLATWLTQWERHGDAPAGRAARAKLEGTMTDIGNLPQGFLTGEALLDLATGRFDTSRDRIAVSHLSAVFGLVEMVAEVTDLLDVPGFEDAWLQYCRLYLASPDEQAAAVGRPLKGISLVQAHSRLAAWAAARTGDRELATRAWRAFFVDSGDQLNVNSLVRQETWDVTRVDGPEVLEPVDEAPYLSTNDAAQFGLAAIQNLALIGDALEDARAEIFGWSGHDRSRDS</sequence>
<feature type="domain" description="PcRGLX/YetA-like C-terminal alpha/alpha toroid" evidence="3">
    <location>
        <begin position="460"/>
        <end position="878"/>
    </location>
</feature>
<evidence type="ECO:0000313" key="5">
    <source>
        <dbReference type="Proteomes" id="UP001596455"/>
    </source>
</evidence>
<feature type="domain" description="PcRGLX/YetA-like N-terminal RIFT barrel" evidence="1">
    <location>
        <begin position="5"/>
        <end position="81"/>
    </location>
</feature>
<keyword evidence="5" id="KW-1185">Reference proteome</keyword>